<evidence type="ECO:0000256" key="1">
    <source>
        <dbReference type="SAM" id="MobiDB-lite"/>
    </source>
</evidence>
<evidence type="ECO:0000313" key="3">
    <source>
        <dbReference type="EMBL" id="GAA6167023.1"/>
    </source>
</evidence>
<dbReference type="RefSeq" id="WP_353301775.1">
    <property type="nucleotide sequence ID" value="NZ_BAABWN010000002.1"/>
</dbReference>
<comment type="caution">
    <text evidence="3">The sequence shown here is derived from an EMBL/GenBank/DDBJ whole genome shotgun (WGS) entry which is preliminary data.</text>
</comment>
<evidence type="ECO:0000313" key="4">
    <source>
        <dbReference type="Proteomes" id="UP001465153"/>
    </source>
</evidence>
<proteinExistence type="predicted"/>
<dbReference type="PANTHER" id="PTHR33490">
    <property type="entry name" value="BLR5614 PROTEIN-RELATED"/>
    <property type="match status" value="1"/>
</dbReference>
<dbReference type="EMBL" id="BAABWN010000002">
    <property type="protein sequence ID" value="GAA6167023.1"/>
    <property type="molecule type" value="Genomic_DNA"/>
</dbReference>
<dbReference type="Proteomes" id="UP001465153">
    <property type="component" value="Unassembled WGS sequence"/>
</dbReference>
<protein>
    <submittedName>
        <fullName evidence="3">Transglutaminase family protein</fullName>
    </submittedName>
</protein>
<reference evidence="3 4" key="1">
    <citation type="submission" date="2024-04" db="EMBL/GenBank/DDBJ databases">
        <title>Draft genome sequence of Sessilibacter corallicola NBRC 116591.</title>
        <authorList>
            <person name="Miyakawa T."/>
            <person name="Kusuya Y."/>
            <person name="Miura T."/>
        </authorList>
    </citation>
    <scope>NUCLEOTIDE SEQUENCE [LARGE SCALE GENOMIC DNA]</scope>
    <source>
        <strain evidence="3 4">KU-00831-HH</strain>
    </source>
</reference>
<dbReference type="SUPFAM" id="SSF54001">
    <property type="entry name" value="Cysteine proteinases"/>
    <property type="match status" value="1"/>
</dbReference>
<dbReference type="PANTHER" id="PTHR33490:SF1">
    <property type="entry name" value="SLL1233 PROTEIN"/>
    <property type="match status" value="1"/>
</dbReference>
<sequence>MTIRVKLLHKTHYKFDRPINVGAHILRLRPAPHSRTKIHGYSLKILPQDHFLNWQQDPFGNFQARLVFPELTKELAFEVEVIADMTAINPFDFFVEEYAEEFPFKYDEQLLSELKPYLETEEHDSPLLKQWLESVDTDESVRSIDFLVALNTRLQQEIDYNIRMEPGVQSCQKTLEIKKGSCRDSAWLLVQILRHLGLAARFTSGYLVQLTSDKESLDGPSGPEQDFTDLHAWCEVYLPGAGWIGLDPTSGLFASEGHIPLACTPHPVSAAPVTGAIDKCEVEFEFSNEVFRVHEDPRVTKPYVQEDWQAIQALGKAVDEELNQNDVRLTMGGEPTFVSVDDMESAQWNTDALGDDKLKLAKDLLLRLRERFAPNGLLHYGQGKWYPGEEIPRWALGVFWRLDGKPLWNDPELLARVDHDYGFGPEDAQQFSKALTEKLGLDEKYIQPAFEDALHYLDLEEQLPVDLDPLKADLSDNLERKRLAKLLRRGLNTVTGYAIPVAWDYGNSCWMSTQWEFRRGHLALIPGDSPMGFRLPLDSLPTLDEKILKLHQEPERDPFEEREKQITAPYIYSDEYGQISPGPRKLMTIGADAKPEELLEADNKDDLYQHWVKTLRTCICVEPREGKLYMFLPPLQYLEHYVALINAIEETAKELKLPVVIEGYEPPKDFRLQKLLVTPDPGVIEVNIHPSKSWQELVNNTSALYEEAFKSRLGTDAFMVDGRHTGTGGGNHITLGGLSPADSPLLRRPDILRSFITFWQHHPSLSYIFSGMFIGPTSQSPRVDEGRDEMLYELEIAFQQMPDGEVAQPWLVDRLMRNLLVDITGNTHRAEFCIDKLYSPGSASGRQGILEFRGFEMPPHEHMALVQALLIRTLLARFWKEPYRKPLVRWGTELHDRFMLPHYAWADMKDVVDDLNRHGYPFQLHWLAPFEEFRYPHYGRVQIDDIEMELRWAIEPWHVLGEEISSFGTARYVDSSVERLQIKVRGLTDSRYVVACNGRRVPLKSTGRHGEYVAGVRYRAWAPPSALHPTIGIHAPLTFDLIDTWNGLAIGGCTYHVSHQGGRSYDDYPVNAMAAETRRTNRFEDFNHTQGPFTPRPEYDAIREFFPNNEPPRPMAPPPEEPTDEYPYTLDLRKSQ</sequence>
<dbReference type="Pfam" id="PF09899">
    <property type="entry name" value="DUF2126"/>
    <property type="match status" value="1"/>
</dbReference>
<dbReference type="InterPro" id="IPR038765">
    <property type="entry name" value="Papain-like_cys_pep_sf"/>
</dbReference>
<keyword evidence="4" id="KW-1185">Reference proteome</keyword>
<feature type="domain" description="Transglutaminase-like" evidence="2">
    <location>
        <begin position="174"/>
        <end position="250"/>
    </location>
</feature>
<dbReference type="Pfam" id="PF01841">
    <property type="entry name" value="Transglut_core"/>
    <property type="match status" value="1"/>
</dbReference>
<dbReference type="Gene3D" id="3.10.620.30">
    <property type="match status" value="1"/>
</dbReference>
<dbReference type="InterPro" id="IPR002931">
    <property type="entry name" value="Transglutaminase-like"/>
</dbReference>
<gene>
    <name evidence="3" type="ORF">NBRC116591_08330</name>
</gene>
<feature type="compositionally biased region" description="Pro residues" evidence="1">
    <location>
        <begin position="1109"/>
        <end position="1120"/>
    </location>
</feature>
<feature type="region of interest" description="Disordered" evidence="1">
    <location>
        <begin position="1104"/>
        <end position="1136"/>
    </location>
</feature>
<dbReference type="Pfam" id="PF08379">
    <property type="entry name" value="Bact_transglu_N"/>
    <property type="match status" value="1"/>
</dbReference>
<evidence type="ECO:0000259" key="2">
    <source>
        <dbReference type="SMART" id="SM00460"/>
    </source>
</evidence>
<name>A0ABQ0A5U8_9GAMM</name>
<organism evidence="3 4">
    <name type="scientific">Sessilibacter corallicola</name>
    <dbReference type="NCBI Taxonomy" id="2904075"/>
    <lineage>
        <taxon>Bacteria</taxon>
        <taxon>Pseudomonadati</taxon>
        <taxon>Pseudomonadota</taxon>
        <taxon>Gammaproteobacteria</taxon>
        <taxon>Cellvibrionales</taxon>
        <taxon>Cellvibrionaceae</taxon>
        <taxon>Sessilibacter</taxon>
    </lineage>
</organism>
<dbReference type="InterPro" id="IPR018667">
    <property type="entry name" value="DUF2126"/>
</dbReference>
<dbReference type="SMART" id="SM00460">
    <property type="entry name" value="TGc"/>
    <property type="match status" value="1"/>
</dbReference>
<dbReference type="InterPro" id="IPR013589">
    <property type="entry name" value="Bac_transglu_N"/>
</dbReference>
<accession>A0ABQ0A5U8</accession>